<reference evidence="1 2" key="1">
    <citation type="journal article" date="2016" name="Nat. Commun.">
        <title>Thousands of microbial genomes shed light on interconnected biogeochemical processes in an aquifer system.</title>
        <authorList>
            <person name="Anantharaman K."/>
            <person name="Brown C.T."/>
            <person name="Hug L.A."/>
            <person name="Sharon I."/>
            <person name="Castelle C.J."/>
            <person name="Probst A.J."/>
            <person name="Thomas B.C."/>
            <person name="Singh A."/>
            <person name="Wilkins M.J."/>
            <person name="Karaoz U."/>
            <person name="Brodie E.L."/>
            <person name="Williams K.H."/>
            <person name="Hubbard S.S."/>
            <person name="Banfield J.F."/>
        </authorList>
    </citation>
    <scope>NUCLEOTIDE SEQUENCE [LARGE SCALE GENOMIC DNA]</scope>
</reference>
<dbReference type="EMBL" id="MFEH01000001">
    <property type="protein sequence ID" value="OGE74447.1"/>
    <property type="molecule type" value="Genomic_DNA"/>
</dbReference>
<name>A0A1F5N9V7_9BACT</name>
<accession>A0A1F5N9V7</accession>
<organism evidence="1 2">
    <name type="scientific">Candidatus Doudnabacteria bacterium RIFCSPHIGHO2_01_FULL_41_86</name>
    <dbReference type="NCBI Taxonomy" id="1817821"/>
    <lineage>
        <taxon>Bacteria</taxon>
        <taxon>Candidatus Doudnaibacteriota</taxon>
    </lineage>
</organism>
<evidence type="ECO:0000313" key="1">
    <source>
        <dbReference type="EMBL" id="OGE74447.1"/>
    </source>
</evidence>
<evidence type="ECO:0000313" key="2">
    <source>
        <dbReference type="Proteomes" id="UP000177610"/>
    </source>
</evidence>
<proteinExistence type="predicted"/>
<protein>
    <submittedName>
        <fullName evidence="1">Uncharacterized protein</fullName>
    </submittedName>
</protein>
<dbReference type="AlphaFoldDB" id="A0A1F5N9V7"/>
<gene>
    <name evidence="1" type="ORF">A2717_02850</name>
</gene>
<sequence length="102" mass="11858">MEERDRQRALAEIASAIRQELDSIQSGEEFPGTKAFEYMQILLDLIADETVAPQIPNIKKSLDERLKELQDDYSKASPEERSKIVENIKKDLESFLKRFESR</sequence>
<comment type="caution">
    <text evidence="1">The sequence shown here is derived from an EMBL/GenBank/DDBJ whole genome shotgun (WGS) entry which is preliminary data.</text>
</comment>
<dbReference type="Proteomes" id="UP000177610">
    <property type="component" value="Unassembled WGS sequence"/>
</dbReference>